<evidence type="ECO:0000313" key="2">
    <source>
        <dbReference type="Proteomes" id="UP000828390"/>
    </source>
</evidence>
<keyword evidence="2" id="KW-1185">Reference proteome</keyword>
<gene>
    <name evidence="1" type="ORF">DPMN_148249</name>
</gene>
<organism evidence="1 2">
    <name type="scientific">Dreissena polymorpha</name>
    <name type="common">Zebra mussel</name>
    <name type="synonym">Mytilus polymorpha</name>
    <dbReference type="NCBI Taxonomy" id="45954"/>
    <lineage>
        <taxon>Eukaryota</taxon>
        <taxon>Metazoa</taxon>
        <taxon>Spiralia</taxon>
        <taxon>Lophotrochozoa</taxon>
        <taxon>Mollusca</taxon>
        <taxon>Bivalvia</taxon>
        <taxon>Autobranchia</taxon>
        <taxon>Heteroconchia</taxon>
        <taxon>Euheterodonta</taxon>
        <taxon>Imparidentia</taxon>
        <taxon>Neoheterodontei</taxon>
        <taxon>Myida</taxon>
        <taxon>Dreissenoidea</taxon>
        <taxon>Dreissenidae</taxon>
        <taxon>Dreissena</taxon>
    </lineage>
</organism>
<accession>A0A9D4FDP2</accession>
<reference evidence="1" key="2">
    <citation type="submission" date="2020-11" db="EMBL/GenBank/DDBJ databases">
        <authorList>
            <person name="McCartney M.A."/>
            <person name="Auch B."/>
            <person name="Kono T."/>
            <person name="Mallez S."/>
            <person name="Becker A."/>
            <person name="Gohl D.M."/>
            <person name="Silverstein K.A.T."/>
            <person name="Koren S."/>
            <person name="Bechman K.B."/>
            <person name="Herman A."/>
            <person name="Abrahante J.E."/>
            <person name="Garbe J."/>
        </authorList>
    </citation>
    <scope>NUCLEOTIDE SEQUENCE</scope>
    <source>
        <strain evidence="1">Duluth1</strain>
        <tissue evidence="1">Whole animal</tissue>
    </source>
</reference>
<comment type="caution">
    <text evidence="1">The sequence shown here is derived from an EMBL/GenBank/DDBJ whole genome shotgun (WGS) entry which is preliminary data.</text>
</comment>
<sequence>MNLHLLLEQKSHFLKSGQQTLVMKNQSHYHCRLKQQVPEPQQTNVSKFLDKTSIKTIFEKFRHAIKDCETC</sequence>
<dbReference type="EMBL" id="JAIWYP010000007">
    <property type="protein sequence ID" value="KAH3794711.1"/>
    <property type="molecule type" value="Genomic_DNA"/>
</dbReference>
<protein>
    <submittedName>
        <fullName evidence="1">Uncharacterized protein</fullName>
    </submittedName>
</protein>
<dbReference type="Proteomes" id="UP000828390">
    <property type="component" value="Unassembled WGS sequence"/>
</dbReference>
<reference evidence="1" key="1">
    <citation type="journal article" date="2019" name="bioRxiv">
        <title>The Genome of the Zebra Mussel, Dreissena polymorpha: A Resource for Invasive Species Research.</title>
        <authorList>
            <person name="McCartney M.A."/>
            <person name="Auch B."/>
            <person name="Kono T."/>
            <person name="Mallez S."/>
            <person name="Zhang Y."/>
            <person name="Obille A."/>
            <person name="Becker A."/>
            <person name="Abrahante J.E."/>
            <person name="Garbe J."/>
            <person name="Badalamenti J.P."/>
            <person name="Herman A."/>
            <person name="Mangelson H."/>
            <person name="Liachko I."/>
            <person name="Sullivan S."/>
            <person name="Sone E.D."/>
            <person name="Koren S."/>
            <person name="Silverstein K.A.T."/>
            <person name="Beckman K.B."/>
            <person name="Gohl D.M."/>
        </authorList>
    </citation>
    <scope>NUCLEOTIDE SEQUENCE</scope>
    <source>
        <strain evidence="1">Duluth1</strain>
        <tissue evidence="1">Whole animal</tissue>
    </source>
</reference>
<evidence type="ECO:0000313" key="1">
    <source>
        <dbReference type="EMBL" id="KAH3794711.1"/>
    </source>
</evidence>
<proteinExistence type="predicted"/>
<name>A0A9D4FDP2_DREPO</name>
<dbReference type="AlphaFoldDB" id="A0A9D4FDP2"/>